<dbReference type="InterPro" id="IPR000769">
    <property type="entry name" value="Regulatory_Rop"/>
</dbReference>
<dbReference type="HOGENOM" id="CLU_194440_1_0_11"/>
<protein>
    <submittedName>
        <fullName evidence="1">Rop protein</fullName>
    </submittedName>
</protein>
<dbReference type="InterPro" id="IPR035962">
    <property type="entry name" value="Rop-like_sf"/>
</dbReference>
<dbReference type="RefSeq" id="WP_003827782.1">
    <property type="nucleotide sequence ID" value="NZ_GG663539.1"/>
</dbReference>
<proteinExistence type="predicted"/>
<sequence>MNRNPPYTEASVTKQEKTALNMARFIRSQTLTLLEKLNELDADEQADICESLHDH</sequence>
<organism evidence="1 2">
    <name type="scientific">Bifidobacterium angulatum DSM 20098 = JCM 7096</name>
    <dbReference type="NCBI Taxonomy" id="518635"/>
    <lineage>
        <taxon>Bacteria</taxon>
        <taxon>Bacillati</taxon>
        <taxon>Actinomycetota</taxon>
        <taxon>Actinomycetes</taxon>
        <taxon>Bifidobacteriales</taxon>
        <taxon>Bifidobacteriaceae</taxon>
        <taxon>Bifidobacterium</taxon>
    </lineage>
</organism>
<accession>C4FHH1</accession>
<evidence type="ECO:0000313" key="2">
    <source>
        <dbReference type="Proteomes" id="UP000006408"/>
    </source>
</evidence>
<gene>
    <name evidence="1" type="ORF">BIFANG_03808</name>
</gene>
<dbReference type="SUPFAM" id="SSF47380">
    <property type="entry name" value="ROP protein"/>
    <property type="match status" value="1"/>
</dbReference>
<name>C4FHH1_9BIFI</name>
<dbReference type="eggNOG" id="ENOG5032S3U">
    <property type="taxonomic scope" value="Bacteria"/>
</dbReference>
<reference evidence="1" key="1">
    <citation type="submission" date="2009-04" db="EMBL/GenBank/DDBJ databases">
        <authorList>
            <person name="Weinstock G."/>
            <person name="Sodergren E."/>
            <person name="Clifton S."/>
            <person name="Fulton L."/>
            <person name="Fulton B."/>
            <person name="Courtney L."/>
            <person name="Fronick C."/>
            <person name="Harrison M."/>
            <person name="Strong C."/>
            <person name="Farmer C."/>
            <person name="Delahaunty K."/>
            <person name="Markovic C."/>
            <person name="Hall O."/>
            <person name="Minx P."/>
            <person name="Tomlinson C."/>
            <person name="Mitreva M."/>
            <person name="Nelson J."/>
            <person name="Hou S."/>
            <person name="Wollam A."/>
            <person name="Pepin K.H."/>
            <person name="Johnson M."/>
            <person name="Bhonagiri V."/>
            <person name="Nash W.E."/>
            <person name="Warren W."/>
            <person name="Chinwalla A."/>
            <person name="Mardis E.R."/>
            <person name="Wilson R.K."/>
        </authorList>
    </citation>
    <scope>NUCLEOTIDE SEQUENCE [LARGE SCALE GENOMIC DNA]</scope>
    <source>
        <strain evidence="1">DSM 20098</strain>
    </source>
</reference>
<keyword evidence="2" id="KW-1185">Reference proteome</keyword>
<comment type="caution">
    <text evidence="1">The sequence shown here is derived from an EMBL/GenBank/DDBJ whole genome shotgun (WGS) entry which is preliminary data.</text>
</comment>
<feature type="non-terminal residue" evidence="1">
    <location>
        <position position="55"/>
    </location>
</feature>
<dbReference type="AlphaFoldDB" id="C4FHH1"/>
<dbReference type="Proteomes" id="UP000006408">
    <property type="component" value="Unassembled WGS sequence"/>
</dbReference>
<dbReference type="Pfam" id="PF01815">
    <property type="entry name" value="Rop"/>
    <property type="match status" value="1"/>
</dbReference>
<dbReference type="EMBL" id="ABYS02000016">
    <property type="protein sequence ID" value="EEP20256.1"/>
    <property type="molecule type" value="Genomic_DNA"/>
</dbReference>
<dbReference type="PRINTS" id="PR00835">
    <property type="entry name" value="ROPREGULATRY"/>
</dbReference>
<dbReference type="Gene3D" id="1.10.287.230">
    <property type="match status" value="1"/>
</dbReference>
<evidence type="ECO:0000313" key="1">
    <source>
        <dbReference type="EMBL" id="EEP20256.1"/>
    </source>
</evidence>